<dbReference type="RefSeq" id="XP_037209810.1">
    <property type="nucleotide sequence ID" value="XM_037349386.1"/>
</dbReference>
<dbReference type="InterPro" id="IPR042460">
    <property type="entry name" value="DCN1-like_PONY"/>
</dbReference>
<comment type="function">
    <text evidence="2">Neddylation of cullins play an essential role in the regulation of SCF-type complexes activity.</text>
</comment>
<dbReference type="Pfam" id="PF03556">
    <property type="entry name" value="Cullin_binding"/>
    <property type="match status" value="1"/>
</dbReference>
<protein>
    <recommendedName>
        <fullName evidence="2">Defective in cullin neddylation protein</fullName>
    </recommendedName>
</protein>
<dbReference type="InterPro" id="IPR009060">
    <property type="entry name" value="UBA-like_sf"/>
</dbReference>
<keyword evidence="6" id="KW-1185">Reference proteome</keyword>
<evidence type="ECO:0000313" key="5">
    <source>
        <dbReference type="EMBL" id="KAF5643705.1"/>
    </source>
</evidence>
<dbReference type="GeneID" id="59301656"/>
<dbReference type="OrthoDB" id="27198at2759"/>
<accession>A0A8H5RYS2</accession>
<dbReference type="InterPro" id="IPR014764">
    <property type="entry name" value="DCN-prot"/>
</dbReference>
<dbReference type="GO" id="GO:0097602">
    <property type="term" value="F:cullin family protein binding"/>
    <property type="evidence" value="ECO:0007669"/>
    <property type="project" value="TreeGrafter"/>
</dbReference>
<dbReference type="SUPFAM" id="SSF46934">
    <property type="entry name" value="UBA-like"/>
    <property type="match status" value="1"/>
</dbReference>
<dbReference type="GO" id="GO:0031624">
    <property type="term" value="F:ubiquitin conjugating enzyme binding"/>
    <property type="evidence" value="ECO:0007669"/>
    <property type="project" value="TreeGrafter"/>
</dbReference>
<evidence type="ECO:0000256" key="3">
    <source>
        <dbReference type="SAM" id="MobiDB-lite"/>
    </source>
</evidence>
<name>A0A8H5RYS2_9HYPO</name>
<dbReference type="Gene3D" id="1.10.8.10">
    <property type="entry name" value="DNA helicase RuvA subunit, C-terminal domain"/>
    <property type="match status" value="1"/>
</dbReference>
<dbReference type="PROSITE" id="PS51229">
    <property type="entry name" value="DCUN1"/>
    <property type="match status" value="1"/>
</dbReference>
<dbReference type="PANTHER" id="PTHR12281">
    <property type="entry name" value="RP42 RELATED"/>
    <property type="match status" value="1"/>
</dbReference>
<evidence type="ECO:0000259" key="4">
    <source>
        <dbReference type="PROSITE" id="PS51229"/>
    </source>
</evidence>
<dbReference type="Proteomes" id="UP000530670">
    <property type="component" value="Unassembled WGS sequence"/>
</dbReference>
<organism evidence="5 6">
    <name type="scientific">Fusarium tjaetaba</name>
    <dbReference type="NCBI Taxonomy" id="1567544"/>
    <lineage>
        <taxon>Eukaryota</taxon>
        <taxon>Fungi</taxon>
        <taxon>Dikarya</taxon>
        <taxon>Ascomycota</taxon>
        <taxon>Pezizomycotina</taxon>
        <taxon>Sordariomycetes</taxon>
        <taxon>Hypocreomycetidae</taxon>
        <taxon>Hypocreales</taxon>
        <taxon>Nectriaceae</taxon>
        <taxon>Fusarium</taxon>
        <taxon>Fusarium fujikuroi species complex</taxon>
    </lineage>
</organism>
<evidence type="ECO:0000256" key="2">
    <source>
        <dbReference type="RuleBase" id="RU410713"/>
    </source>
</evidence>
<dbReference type="GO" id="GO:0045116">
    <property type="term" value="P:protein neddylation"/>
    <property type="evidence" value="ECO:0007669"/>
    <property type="project" value="TreeGrafter"/>
</dbReference>
<dbReference type="InterPro" id="IPR005176">
    <property type="entry name" value="PONY_dom"/>
</dbReference>
<keyword evidence="1" id="KW-0833">Ubl conjugation pathway</keyword>
<dbReference type="GO" id="GO:0032182">
    <property type="term" value="F:ubiquitin-like protein binding"/>
    <property type="evidence" value="ECO:0007669"/>
    <property type="project" value="TreeGrafter"/>
</dbReference>
<dbReference type="Pfam" id="PF14555">
    <property type="entry name" value="UBA_4"/>
    <property type="match status" value="1"/>
</dbReference>
<feature type="compositionally biased region" description="Basic and acidic residues" evidence="3">
    <location>
        <begin position="76"/>
        <end position="99"/>
    </location>
</feature>
<dbReference type="Gene3D" id="1.10.238.200">
    <property type="entry name" value="Cullin, PONY binding domain"/>
    <property type="match status" value="1"/>
</dbReference>
<gene>
    <name evidence="5" type="ORF">FTJAE_3122</name>
</gene>
<dbReference type="PANTHER" id="PTHR12281:SF31">
    <property type="entry name" value="DCN1-LIKE PROTEIN 3"/>
    <property type="match status" value="1"/>
</dbReference>
<proteinExistence type="predicted"/>
<evidence type="ECO:0000313" key="6">
    <source>
        <dbReference type="Proteomes" id="UP000530670"/>
    </source>
</evidence>
<dbReference type="Gene3D" id="1.10.238.10">
    <property type="entry name" value="EF-hand"/>
    <property type="match status" value="1"/>
</dbReference>
<feature type="domain" description="DCUN1" evidence="4">
    <location>
        <begin position="131"/>
        <end position="332"/>
    </location>
</feature>
<dbReference type="GO" id="GO:0000151">
    <property type="term" value="C:ubiquitin ligase complex"/>
    <property type="evidence" value="ECO:0007669"/>
    <property type="project" value="TreeGrafter"/>
</dbReference>
<evidence type="ECO:0000256" key="1">
    <source>
        <dbReference type="ARBA" id="ARBA00022786"/>
    </source>
</evidence>
<comment type="caution">
    <text evidence="5">The sequence shown here is derived from an EMBL/GenBank/DDBJ whole genome shotgun (WGS) entry which is preliminary data.</text>
</comment>
<dbReference type="AlphaFoldDB" id="A0A8H5RYS2"/>
<dbReference type="EMBL" id="JAAQRI010000062">
    <property type="protein sequence ID" value="KAF5643705.1"/>
    <property type="molecule type" value="Genomic_DNA"/>
</dbReference>
<reference evidence="5 6" key="1">
    <citation type="submission" date="2020-05" db="EMBL/GenBank/DDBJ databases">
        <title>Identification and distribution of gene clusters putatively required for synthesis of sphingolipid metabolism inhibitors in phylogenetically diverse species of the filamentous fungus Fusarium.</title>
        <authorList>
            <person name="Kim H.-S."/>
            <person name="Busman M."/>
            <person name="Brown D.W."/>
            <person name="Divon H."/>
            <person name="Uhlig S."/>
            <person name="Proctor R.H."/>
        </authorList>
    </citation>
    <scope>NUCLEOTIDE SEQUENCE [LARGE SCALE GENOMIC DNA]</scope>
    <source>
        <strain evidence="5 6">NRRL 66243</strain>
    </source>
</reference>
<sequence length="346" mass="38953">MPPPSAAQQKVLIAQFVALTGQSERQATRYLKNAGFKLNEAVDTHSSTVRPAKKMGWKSFKKRIKTGVPILSSTKEAGKDTPRPSHQTESEQTRTDSKSRFFSSNGDTKGPSPLEVSLDKLFTQLQGILVLQFVKFTSLYLQLDSSDEKDKLELDSTMSYLTEKLQVNIENAELLVALELLQAPSVGVITRKGYVDGWKVTGAGTTHQEHAAHLRKLTKSLSSDPTLFKKVYRHTFVAGRDGDQKALNVETAVVYWDILFAPPGMEWKTPNRNWLELWKSFLNAKWTRSVNKDMWNMTLEFALKSLSDESLSFWNEDGAWPSVIDDFVDWCREQGIGKADGMDVDN</sequence>
<feature type="region of interest" description="Disordered" evidence="3">
    <location>
        <begin position="71"/>
        <end position="110"/>
    </location>
</feature>